<name>A0AAV1D578_OLDCO</name>
<organism evidence="4 5">
    <name type="scientific">Oldenlandia corymbosa var. corymbosa</name>
    <dbReference type="NCBI Taxonomy" id="529605"/>
    <lineage>
        <taxon>Eukaryota</taxon>
        <taxon>Viridiplantae</taxon>
        <taxon>Streptophyta</taxon>
        <taxon>Embryophyta</taxon>
        <taxon>Tracheophyta</taxon>
        <taxon>Spermatophyta</taxon>
        <taxon>Magnoliopsida</taxon>
        <taxon>eudicotyledons</taxon>
        <taxon>Gunneridae</taxon>
        <taxon>Pentapetalae</taxon>
        <taxon>asterids</taxon>
        <taxon>lamiids</taxon>
        <taxon>Gentianales</taxon>
        <taxon>Rubiaceae</taxon>
        <taxon>Rubioideae</taxon>
        <taxon>Spermacoceae</taxon>
        <taxon>Hedyotis-Oldenlandia complex</taxon>
        <taxon>Oldenlandia</taxon>
    </lineage>
</organism>
<dbReference type="Pfam" id="PF24681">
    <property type="entry name" value="Kelch_KLHDC2_KLHL20_DRC7"/>
    <property type="match status" value="1"/>
</dbReference>
<dbReference type="GO" id="GO:0034976">
    <property type="term" value="P:response to endoplasmic reticulum stress"/>
    <property type="evidence" value="ECO:0007669"/>
    <property type="project" value="InterPro"/>
</dbReference>
<dbReference type="PROSITE" id="PS51222">
    <property type="entry name" value="DCD"/>
    <property type="match status" value="1"/>
</dbReference>
<evidence type="ECO:0000256" key="2">
    <source>
        <dbReference type="SAM" id="MobiDB-lite"/>
    </source>
</evidence>
<feature type="coiled-coil region" evidence="1">
    <location>
        <begin position="454"/>
        <end position="488"/>
    </location>
</feature>
<dbReference type="SUPFAM" id="SSF117281">
    <property type="entry name" value="Kelch motif"/>
    <property type="match status" value="2"/>
</dbReference>
<dbReference type="InterPro" id="IPR013989">
    <property type="entry name" value="Dev_and_cell_death_domain"/>
</dbReference>
<dbReference type="EMBL" id="OX459121">
    <property type="protein sequence ID" value="CAI9103000.1"/>
    <property type="molecule type" value="Genomic_DNA"/>
</dbReference>
<accession>A0AAV1D578</accession>
<dbReference type="AlphaFoldDB" id="A0AAV1D578"/>
<evidence type="ECO:0000313" key="5">
    <source>
        <dbReference type="Proteomes" id="UP001161247"/>
    </source>
</evidence>
<dbReference type="SMART" id="SM00767">
    <property type="entry name" value="DCD"/>
    <property type="match status" value="1"/>
</dbReference>
<feature type="region of interest" description="Disordered" evidence="2">
    <location>
        <begin position="261"/>
        <end position="293"/>
    </location>
</feature>
<dbReference type="InterPro" id="IPR015915">
    <property type="entry name" value="Kelch-typ_b-propeller"/>
</dbReference>
<dbReference type="PANTHER" id="PTHR46034">
    <property type="match status" value="1"/>
</dbReference>
<evidence type="ECO:0000259" key="3">
    <source>
        <dbReference type="PROSITE" id="PS51222"/>
    </source>
</evidence>
<sequence>MDAGRKANTLPHIEKAEPEWTGRCTVSTRNLRKSELGGVIFGCKNYTIAECKKRSLFGLPSRHYSYVRNATPGMVLFLFNCSDRKLHGIYEAISPGRLNIDPYAWTAKSIPTDYPAQVQVRVRSQCRPLMEEQFAPVIAENYYDPINPNLFWFELDRTQTSKLVDLFSSATLPGRSLQNTLLVPDIEAIADNRGKGPDLKGIADIPVEKEVEWETWEDFAASLKQDSESSYMPVPNCANNSSPPKSWSCLFKTSAASESVPKGNIPKLRTSKQVPFPDSGETVHGGNEWETGEGFDASLEQEGASSYAAVLKGTDTSLLQKSQHPQTSAAFESLPKGKILKTQTSELVPLSDKSYMKLQASRPSSPLHREVQSYGGCADEWDIEVSDVPIENLDHASEPNSEWKSSCIPLVSPLEGSWDNDTRYTNSILGNCWEYSETQSCNLQSEIYQLMQELEELKASQLKQNSKISSLEQQLVQSKVETQNLRKQVKIFTSMATSSSSGYSDKGYDPSALSNDIILVIGGTDGSSWLSDFCMYSTTFDLVKALEPMTFPRSFSSAAQLNGEVFLFGGVHDNIWYDTAESYNLMHDQWVTRPSLNQKKGSLAGIPVYDNLYAIGGGNGVDCFSEVELLDMNIGKWIFTKSMQQKRFGPTVATVNGVLYVVGGYDGSKYLSSVERFDPREPRWTEIESLSTPKGCHSLAALNEKLYALGGYDGQAITSTVEIFDPRVGSWMMGEPMQYPRGYSAAVVTGGKIYAIGGVNRDQDILDSVRTVEYYQEGCGWAMASSNALGKRSFCSALVL</sequence>
<proteinExistence type="predicted"/>
<evidence type="ECO:0000256" key="1">
    <source>
        <dbReference type="SAM" id="Coils"/>
    </source>
</evidence>
<dbReference type="PANTHER" id="PTHR46034:SF23">
    <property type="entry name" value="DCD (DEVELOPMENT AND CELL DEATH) DOMAIN PROTEIN"/>
    <property type="match status" value="1"/>
</dbReference>
<dbReference type="Pfam" id="PF10539">
    <property type="entry name" value="Dev_Cell_Death"/>
    <property type="match status" value="1"/>
</dbReference>
<keyword evidence="1" id="KW-0175">Coiled coil</keyword>
<evidence type="ECO:0000313" key="4">
    <source>
        <dbReference type="EMBL" id="CAI9103000.1"/>
    </source>
</evidence>
<dbReference type="InterPro" id="IPR006652">
    <property type="entry name" value="Kelch_1"/>
</dbReference>
<feature type="domain" description="DCD" evidence="3">
    <location>
        <begin position="34"/>
        <end position="169"/>
    </location>
</feature>
<dbReference type="Pfam" id="PF01344">
    <property type="entry name" value="Kelch_1"/>
    <property type="match status" value="1"/>
</dbReference>
<dbReference type="SMART" id="SM00612">
    <property type="entry name" value="Kelch"/>
    <property type="match status" value="5"/>
</dbReference>
<protein>
    <submittedName>
        <fullName evidence="4">OLC1v1001409C1</fullName>
    </submittedName>
</protein>
<keyword evidence="5" id="KW-1185">Reference proteome</keyword>
<gene>
    <name evidence="4" type="ORF">OLC1_LOCUS12242</name>
</gene>
<dbReference type="InterPro" id="IPR044832">
    <property type="entry name" value="NRP-like"/>
</dbReference>
<dbReference type="Proteomes" id="UP001161247">
    <property type="component" value="Chromosome 4"/>
</dbReference>
<dbReference type="Gene3D" id="2.120.10.80">
    <property type="entry name" value="Kelch-type beta propeller"/>
    <property type="match status" value="2"/>
</dbReference>
<reference evidence="4" key="1">
    <citation type="submission" date="2023-03" db="EMBL/GenBank/DDBJ databases">
        <authorList>
            <person name="Julca I."/>
        </authorList>
    </citation>
    <scope>NUCLEOTIDE SEQUENCE</scope>
</reference>